<dbReference type="GO" id="GO:0004324">
    <property type="term" value="F:ferredoxin-NADP+ reductase activity"/>
    <property type="evidence" value="ECO:0007669"/>
    <property type="project" value="UniProtKB-EC"/>
</dbReference>
<dbReference type="InterPro" id="IPR001433">
    <property type="entry name" value="OxRdtase_FAD/NAD-bd"/>
</dbReference>
<feature type="binding site" evidence="10">
    <location>
        <position position="279"/>
    </location>
    <ligand>
        <name>NADP(+)</name>
        <dbReference type="ChEBI" id="CHEBI:58349"/>
    </ligand>
</feature>
<dbReference type="EC" id="1.18.1.2" evidence="3"/>
<keyword evidence="13" id="KW-1185">Reference proteome</keyword>
<evidence type="ECO:0000256" key="6">
    <source>
        <dbReference type="ARBA" id="ARBA00022857"/>
    </source>
</evidence>
<feature type="binding site" evidence="10">
    <location>
        <begin position="202"/>
        <end position="203"/>
    </location>
    <ligand>
        <name>NADP(+)</name>
        <dbReference type="ChEBI" id="CHEBI:58349"/>
    </ligand>
</feature>
<dbReference type="PANTHER" id="PTHR43314">
    <property type="match status" value="1"/>
</dbReference>
<dbReference type="OMA" id="ETWHMLF"/>
<dbReference type="EMBL" id="HG721770">
    <property type="protein sequence ID" value="CDJ60348.1"/>
    <property type="molecule type" value="Genomic_DNA"/>
</dbReference>
<reference evidence="12" key="2">
    <citation type="submission" date="2013-10" db="EMBL/GenBank/DDBJ databases">
        <authorList>
            <person name="Aslett M."/>
        </authorList>
    </citation>
    <scope>NUCLEOTIDE SEQUENCE [LARGE SCALE GENOMIC DNA]</scope>
    <source>
        <strain evidence="12">Weybridge</strain>
    </source>
</reference>
<keyword evidence="6 9" id="KW-0521">NADP</keyword>
<dbReference type="GeneID" id="25336951"/>
<dbReference type="RefSeq" id="XP_013336998.1">
    <property type="nucleotide sequence ID" value="XM_013481544.1"/>
</dbReference>
<dbReference type="PIRSF" id="PIRSF000361">
    <property type="entry name" value="Frd-NADP+_RD"/>
    <property type="match status" value="1"/>
</dbReference>
<dbReference type="SUPFAM" id="SSF52343">
    <property type="entry name" value="Ferredoxin reductase-like, C-terminal NADP-linked domain"/>
    <property type="match status" value="1"/>
</dbReference>
<reference evidence="12" key="1">
    <citation type="submission" date="2013-10" db="EMBL/GenBank/DDBJ databases">
        <title>Genomic analysis of the causative agents of coccidiosis in chickens.</title>
        <authorList>
            <person name="Reid A.J."/>
            <person name="Blake D."/>
            <person name="Billington K."/>
            <person name="Browne H."/>
            <person name="Dunn M."/>
            <person name="Hung S."/>
            <person name="Kawahara F."/>
            <person name="Miranda-Saavedra D."/>
            <person name="Mourier T."/>
            <person name="Nagra H."/>
            <person name="Otto T.D."/>
            <person name="Rawlings N."/>
            <person name="Sanchez A."/>
            <person name="Sanders M."/>
            <person name="Subramaniam C."/>
            <person name="Tay Y."/>
            <person name="Dear P."/>
            <person name="Doerig C."/>
            <person name="Gruber A."/>
            <person name="Parkinson J."/>
            <person name="Shirley M."/>
            <person name="Wan K.L."/>
            <person name="Berriman M."/>
            <person name="Tomley F."/>
            <person name="Pain A."/>
        </authorList>
    </citation>
    <scope>NUCLEOTIDE SEQUENCE [LARGE SCALE GENOMIC DNA]</scope>
    <source>
        <strain evidence="12">Weybridge</strain>
    </source>
</reference>
<dbReference type="PROSITE" id="PS51384">
    <property type="entry name" value="FAD_FR"/>
    <property type="match status" value="1"/>
</dbReference>
<evidence type="ECO:0000256" key="2">
    <source>
        <dbReference type="ARBA" id="ARBA00008312"/>
    </source>
</evidence>
<feature type="binding site" evidence="10">
    <location>
        <position position="85"/>
    </location>
    <ligand>
        <name>NADP(+)</name>
        <dbReference type="ChEBI" id="CHEBI:58349"/>
    </ligand>
</feature>
<dbReference type="InterPro" id="IPR039261">
    <property type="entry name" value="FNR_nucleotide-bd"/>
</dbReference>
<evidence type="ECO:0000256" key="1">
    <source>
        <dbReference type="ARBA" id="ARBA00001974"/>
    </source>
</evidence>
<evidence type="ECO:0000259" key="11">
    <source>
        <dbReference type="PROSITE" id="PS51384"/>
    </source>
</evidence>
<dbReference type="InterPro" id="IPR001709">
    <property type="entry name" value="Flavoprot_Pyr_Nucl_cyt_Rdtase"/>
</dbReference>
<evidence type="ECO:0000313" key="13">
    <source>
        <dbReference type="Proteomes" id="UP000030763"/>
    </source>
</evidence>
<evidence type="ECO:0000256" key="5">
    <source>
        <dbReference type="ARBA" id="ARBA00022827"/>
    </source>
</evidence>
<keyword evidence="7 9" id="KW-0560">Oxidoreductase</keyword>
<evidence type="ECO:0000256" key="10">
    <source>
        <dbReference type="PIRSR" id="PIRSR000361-1"/>
    </source>
</evidence>
<evidence type="ECO:0000256" key="7">
    <source>
        <dbReference type="ARBA" id="ARBA00023002"/>
    </source>
</evidence>
<dbReference type="AlphaFoldDB" id="U6MBB8"/>
<feature type="binding site" evidence="10">
    <location>
        <position position="144"/>
    </location>
    <ligand>
        <name>NADP(+)</name>
        <dbReference type="ChEBI" id="CHEBI:58349"/>
    </ligand>
</feature>
<protein>
    <recommendedName>
        <fullName evidence="3">ferredoxin--NADP(+) reductase</fullName>
        <ecNumber evidence="3">1.18.1.2</ecNumber>
    </recommendedName>
</protein>
<dbReference type="Gene3D" id="2.40.30.10">
    <property type="entry name" value="Translation factors"/>
    <property type="match status" value="1"/>
</dbReference>
<evidence type="ECO:0000256" key="8">
    <source>
        <dbReference type="ARBA" id="ARBA00047776"/>
    </source>
</evidence>
<dbReference type="InterPro" id="IPR017938">
    <property type="entry name" value="Riboflavin_synthase-like_b-brl"/>
</dbReference>
<keyword evidence="5 9" id="KW-0274">FAD</keyword>
<accession>U6MBB8</accession>
<evidence type="ECO:0000256" key="4">
    <source>
        <dbReference type="ARBA" id="ARBA00022630"/>
    </source>
</evidence>
<dbReference type="InterPro" id="IPR017927">
    <property type="entry name" value="FAD-bd_FR_type"/>
</dbReference>
<dbReference type="Proteomes" id="UP000030763">
    <property type="component" value="Unassembled WGS sequence"/>
</dbReference>
<proteinExistence type="inferred from homology"/>
<dbReference type="Pfam" id="PF00175">
    <property type="entry name" value="NAD_binding_1"/>
    <property type="match status" value="1"/>
</dbReference>
<dbReference type="OrthoDB" id="1688044at2759"/>
<feature type="binding site" evidence="10">
    <location>
        <position position="64"/>
    </location>
    <ligand>
        <name>NADP(+)</name>
        <dbReference type="ChEBI" id="CHEBI:58349"/>
    </ligand>
</feature>
<gene>
    <name evidence="12" type="ORF">EMWEY_00029650</name>
</gene>
<dbReference type="VEuPathDB" id="ToxoDB:EMWEY_00029650"/>
<comment type="catalytic activity">
    <reaction evidence="8">
        <text>2 reduced [2Fe-2S]-[ferredoxin] + NADP(+) + H(+) = 2 oxidized [2Fe-2S]-[ferredoxin] + NADPH</text>
        <dbReference type="Rhea" id="RHEA:20125"/>
        <dbReference type="Rhea" id="RHEA-COMP:10000"/>
        <dbReference type="Rhea" id="RHEA-COMP:10001"/>
        <dbReference type="ChEBI" id="CHEBI:15378"/>
        <dbReference type="ChEBI" id="CHEBI:33737"/>
        <dbReference type="ChEBI" id="CHEBI:33738"/>
        <dbReference type="ChEBI" id="CHEBI:57783"/>
        <dbReference type="ChEBI" id="CHEBI:58349"/>
        <dbReference type="EC" id="1.18.1.2"/>
    </reaction>
</comment>
<sequence length="281" mass="30674">MGSPAEGIDVHHLLFSYDPTTVSQETQQPFRYLEGQSVSFVNLTDTRKHQADAPAAVPKPRLYSVASSPLAPEEGFPHSFALCVKRHRYRSADGQGDSSKDGLCSSLLCSSPIGTEFEVGGPVGASLLLPEDREVPLIFACTGTGVAPLRSFMRRIAFEGRPGPVIAYVGAATASSTPYAREWTALQQLLPPSLLQLHFALSREASAPDGGRLYVQHLMERDGDKLLRLLHDGALMYICGRKDMLPPIKAALQAAAVRSNLDFTSFFKTLIASKRWRVEVY</sequence>
<evidence type="ECO:0000256" key="9">
    <source>
        <dbReference type="PIRNR" id="PIRNR000361"/>
    </source>
</evidence>
<dbReference type="PRINTS" id="PR00371">
    <property type="entry name" value="FPNCR"/>
</dbReference>
<name>U6MBB8_EIMMA</name>
<dbReference type="SUPFAM" id="SSF63380">
    <property type="entry name" value="Riboflavin synthase domain-like"/>
    <property type="match status" value="1"/>
</dbReference>
<keyword evidence="4 9" id="KW-0285">Flavoprotein</keyword>
<comment type="cofactor">
    <cofactor evidence="1">
        <name>FAD</name>
        <dbReference type="ChEBI" id="CHEBI:57692"/>
    </cofactor>
</comment>
<organism evidence="12 13">
    <name type="scientific">Eimeria maxima</name>
    <name type="common">Coccidian parasite</name>
    <dbReference type="NCBI Taxonomy" id="5804"/>
    <lineage>
        <taxon>Eukaryota</taxon>
        <taxon>Sar</taxon>
        <taxon>Alveolata</taxon>
        <taxon>Apicomplexa</taxon>
        <taxon>Conoidasida</taxon>
        <taxon>Coccidia</taxon>
        <taxon>Eucoccidiorida</taxon>
        <taxon>Eimeriorina</taxon>
        <taxon>Eimeriidae</taxon>
        <taxon>Eimeria</taxon>
    </lineage>
</organism>
<dbReference type="InterPro" id="IPR015701">
    <property type="entry name" value="FNR"/>
</dbReference>
<evidence type="ECO:0000256" key="3">
    <source>
        <dbReference type="ARBA" id="ARBA00013223"/>
    </source>
</evidence>
<feature type="domain" description="FAD-binding FR-type" evidence="11">
    <location>
        <begin position="1"/>
        <end position="129"/>
    </location>
</feature>
<dbReference type="Gene3D" id="3.40.50.80">
    <property type="entry name" value="Nucleotide-binding domain of ferredoxin-NADP reductase (FNR) module"/>
    <property type="match status" value="1"/>
</dbReference>
<comment type="similarity">
    <text evidence="2">Belongs to the ferredoxin--NADP reductase type 1 family.</text>
</comment>
<evidence type="ECO:0000313" key="12">
    <source>
        <dbReference type="EMBL" id="CDJ60348.1"/>
    </source>
</evidence>